<dbReference type="Pfam" id="PF00672">
    <property type="entry name" value="HAMP"/>
    <property type="match status" value="1"/>
</dbReference>
<dbReference type="InterPro" id="IPR005467">
    <property type="entry name" value="His_kinase_dom"/>
</dbReference>
<evidence type="ECO:0000256" key="3">
    <source>
        <dbReference type="ARBA" id="ARBA00012438"/>
    </source>
</evidence>
<keyword evidence="5 13" id="KW-0808">Transferase</keyword>
<evidence type="ECO:0000313" key="13">
    <source>
        <dbReference type="EMBL" id="QDU55257.1"/>
    </source>
</evidence>
<evidence type="ECO:0000256" key="5">
    <source>
        <dbReference type="ARBA" id="ARBA00022679"/>
    </source>
</evidence>
<evidence type="ECO:0000256" key="7">
    <source>
        <dbReference type="ARBA" id="ARBA00022777"/>
    </source>
</evidence>
<keyword evidence="10" id="KW-0472">Membrane</keyword>
<dbReference type="Pfam" id="PF02518">
    <property type="entry name" value="HATPase_c"/>
    <property type="match status" value="1"/>
</dbReference>
<protein>
    <recommendedName>
        <fullName evidence="3">histidine kinase</fullName>
        <ecNumber evidence="3">2.7.13.3</ecNumber>
    </recommendedName>
</protein>
<dbReference type="PRINTS" id="PR00344">
    <property type="entry name" value="BCTRLSENSOR"/>
</dbReference>
<proteinExistence type="predicted"/>
<gene>
    <name evidence="13" type="primary">todS_1</name>
    <name evidence="13" type="ORF">Pan181_14440</name>
</gene>
<dbReference type="AlphaFoldDB" id="A0A518AKJ7"/>
<evidence type="ECO:0000256" key="4">
    <source>
        <dbReference type="ARBA" id="ARBA00022553"/>
    </source>
</evidence>
<feature type="transmembrane region" description="Helical" evidence="10">
    <location>
        <begin position="157"/>
        <end position="178"/>
    </location>
</feature>
<evidence type="ECO:0000256" key="1">
    <source>
        <dbReference type="ARBA" id="ARBA00000085"/>
    </source>
</evidence>
<evidence type="ECO:0000259" key="11">
    <source>
        <dbReference type="PROSITE" id="PS50109"/>
    </source>
</evidence>
<evidence type="ECO:0000256" key="6">
    <source>
        <dbReference type="ARBA" id="ARBA00022741"/>
    </source>
</evidence>
<dbReference type="InterPro" id="IPR033417">
    <property type="entry name" value="CHASE8"/>
</dbReference>
<dbReference type="SUPFAM" id="SSF158472">
    <property type="entry name" value="HAMP domain-like"/>
    <property type="match status" value="1"/>
</dbReference>
<dbReference type="InterPro" id="IPR050980">
    <property type="entry name" value="2C_sensor_his_kinase"/>
</dbReference>
<feature type="transmembrane region" description="Helical" evidence="10">
    <location>
        <begin position="15"/>
        <end position="36"/>
    </location>
</feature>
<dbReference type="Gene3D" id="1.10.287.130">
    <property type="match status" value="1"/>
</dbReference>
<dbReference type="OrthoDB" id="149796at2"/>
<comment type="catalytic activity">
    <reaction evidence="1">
        <text>ATP + protein L-histidine = ADP + protein N-phospho-L-histidine.</text>
        <dbReference type="EC" id="2.7.13.3"/>
    </reaction>
</comment>
<dbReference type="InterPro" id="IPR003660">
    <property type="entry name" value="HAMP_dom"/>
</dbReference>
<dbReference type="PROSITE" id="PS50109">
    <property type="entry name" value="HIS_KIN"/>
    <property type="match status" value="1"/>
</dbReference>
<keyword evidence="14" id="KW-1185">Reference proteome</keyword>
<keyword evidence="10" id="KW-0812">Transmembrane</keyword>
<evidence type="ECO:0000256" key="10">
    <source>
        <dbReference type="SAM" id="Phobius"/>
    </source>
</evidence>
<sequence length="563" mass="62662">MLKRWLNRLPIQRKLTFLVLSAVLTALLLSSVALLFKHWQFERAAMVRQLNSLCDLLGANTTASIEFDDNLAAQQLLDSLRLQPSIEAGYIYLPDGEIFTAYSHSKTSIDPPAAPTEMGHAFLGKNLLSVASPIESDDEVIGTIYIVANLDALNREIFDYSVIVLVVVLICSGITYLVCAPLQQSIAGPILDLANTAKRISAEEDYSIRVTKDSEDELGVLYDQFNRMLDQVETSKQELQEANDQLEIRVDQRTRQLSDANYELSNEVSERRRAELELERVHREFVEAARYAGMAEIASGVLHNVGNVLNSVNVSANTIFQRLKTSKRKQLKRLVDLFNEHSDDLGEFLKNDERGKQIPKFLDKLAESLETEDNVMMIESSSLTSNIEHIKAIIATQQSYAGTSGLVEPMNINELLEDVIKLNASSFDRHQIQIVRDFGELSELLVDKQRLLQIVINLVKNAKESLLEQSDNERVLRLTTLTKDDRLLVQISDTGVGIEPHNLTKVFSHGFSTKSGGHGFGLHSCANAAATMEGELTVESEGHMKGATFTLSLPCKPVVVASH</sequence>
<keyword evidence="10" id="KW-1133">Transmembrane helix</keyword>
<dbReference type="GO" id="GO:0007165">
    <property type="term" value="P:signal transduction"/>
    <property type="evidence" value="ECO:0007669"/>
    <property type="project" value="InterPro"/>
</dbReference>
<comment type="subcellular location">
    <subcellularLocation>
        <location evidence="2">Membrane</location>
    </subcellularLocation>
</comment>
<dbReference type="InterPro" id="IPR003594">
    <property type="entry name" value="HATPase_dom"/>
</dbReference>
<dbReference type="PROSITE" id="PS50885">
    <property type="entry name" value="HAMP"/>
    <property type="match status" value="1"/>
</dbReference>
<keyword evidence="6" id="KW-0547">Nucleotide-binding</keyword>
<keyword evidence="9" id="KW-0175">Coiled coil</keyword>
<dbReference type="GO" id="GO:0004673">
    <property type="term" value="F:protein histidine kinase activity"/>
    <property type="evidence" value="ECO:0007669"/>
    <property type="project" value="UniProtKB-EC"/>
</dbReference>
<evidence type="ECO:0000313" key="14">
    <source>
        <dbReference type="Proteomes" id="UP000315750"/>
    </source>
</evidence>
<dbReference type="Gene3D" id="3.30.565.10">
    <property type="entry name" value="Histidine kinase-like ATPase, C-terminal domain"/>
    <property type="match status" value="1"/>
</dbReference>
<dbReference type="KEGG" id="amuc:Pan181_14440"/>
<dbReference type="PANTHER" id="PTHR44936:SF10">
    <property type="entry name" value="SENSOR PROTEIN RSTB"/>
    <property type="match status" value="1"/>
</dbReference>
<feature type="domain" description="HAMP" evidence="12">
    <location>
        <begin position="184"/>
        <end position="237"/>
    </location>
</feature>
<dbReference type="SMART" id="SM00304">
    <property type="entry name" value="HAMP"/>
    <property type="match status" value="1"/>
</dbReference>
<dbReference type="Proteomes" id="UP000315750">
    <property type="component" value="Chromosome"/>
</dbReference>
<dbReference type="CDD" id="cd06225">
    <property type="entry name" value="HAMP"/>
    <property type="match status" value="1"/>
</dbReference>
<dbReference type="InterPro" id="IPR004358">
    <property type="entry name" value="Sig_transdc_His_kin-like_C"/>
</dbReference>
<accession>A0A518AKJ7</accession>
<feature type="coiled-coil region" evidence="9">
    <location>
        <begin position="222"/>
        <end position="284"/>
    </location>
</feature>
<dbReference type="Pfam" id="PF17152">
    <property type="entry name" value="CHASE8"/>
    <property type="match status" value="1"/>
</dbReference>
<dbReference type="PANTHER" id="PTHR44936">
    <property type="entry name" value="SENSOR PROTEIN CREC"/>
    <property type="match status" value="1"/>
</dbReference>
<dbReference type="SUPFAM" id="SSF55874">
    <property type="entry name" value="ATPase domain of HSP90 chaperone/DNA topoisomerase II/histidine kinase"/>
    <property type="match status" value="1"/>
</dbReference>
<dbReference type="RefSeq" id="WP_145246136.1">
    <property type="nucleotide sequence ID" value="NZ_CP036278.1"/>
</dbReference>
<dbReference type="Gene3D" id="6.10.340.10">
    <property type="match status" value="1"/>
</dbReference>
<reference evidence="13 14" key="1">
    <citation type="submission" date="2019-02" db="EMBL/GenBank/DDBJ databases">
        <title>Deep-cultivation of Planctomycetes and their phenomic and genomic characterization uncovers novel biology.</title>
        <authorList>
            <person name="Wiegand S."/>
            <person name="Jogler M."/>
            <person name="Boedeker C."/>
            <person name="Pinto D."/>
            <person name="Vollmers J."/>
            <person name="Rivas-Marin E."/>
            <person name="Kohn T."/>
            <person name="Peeters S.H."/>
            <person name="Heuer A."/>
            <person name="Rast P."/>
            <person name="Oberbeckmann S."/>
            <person name="Bunk B."/>
            <person name="Jeske O."/>
            <person name="Meyerdierks A."/>
            <person name="Storesund J.E."/>
            <person name="Kallscheuer N."/>
            <person name="Luecker S."/>
            <person name="Lage O.M."/>
            <person name="Pohl T."/>
            <person name="Merkel B.J."/>
            <person name="Hornburger P."/>
            <person name="Mueller R.-W."/>
            <person name="Bruemmer F."/>
            <person name="Labrenz M."/>
            <person name="Spormann A.M."/>
            <person name="Op den Camp H."/>
            <person name="Overmann J."/>
            <person name="Amann R."/>
            <person name="Jetten M.S.M."/>
            <person name="Mascher T."/>
            <person name="Medema M.H."/>
            <person name="Devos D.P."/>
            <person name="Kaster A.-K."/>
            <person name="Ovreas L."/>
            <person name="Rohde M."/>
            <person name="Galperin M.Y."/>
            <person name="Jogler C."/>
        </authorList>
    </citation>
    <scope>NUCLEOTIDE SEQUENCE [LARGE SCALE GENOMIC DNA]</scope>
    <source>
        <strain evidence="13 14">Pan181</strain>
    </source>
</reference>
<feature type="domain" description="Histidine kinase" evidence="11">
    <location>
        <begin position="300"/>
        <end position="557"/>
    </location>
</feature>
<keyword evidence="7 13" id="KW-0418">Kinase</keyword>
<evidence type="ECO:0000259" key="12">
    <source>
        <dbReference type="PROSITE" id="PS50885"/>
    </source>
</evidence>
<name>A0A518AKJ7_9BACT</name>
<organism evidence="13 14">
    <name type="scientific">Aeoliella mucimassa</name>
    <dbReference type="NCBI Taxonomy" id="2527972"/>
    <lineage>
        <taxon>Bacteria</taxon>
        <taxon>Pseudomonadati</taxon>
        <taxon>Planctomycetota</taxon>
        <taxon>Planctomycetia</taxon>
        <taxon>Pirellulales</taxon>
        <taxon>Lacipirellulaceae</taxon>
        <taxon>Aeoliella</taxon>
    </lineage>
</organism>
<dbReference type="GO" id="GO:0005524">
    <property type="term" value="F:ATP binding"/>
    <property type="evidence" value="ECO:0007669"/>
    <property type="project" value="UniProtKB-KW"/>
</dbReference>
<dbReference type="SMART" id="SM00387">
    <property type="entry name" value="HATPase_c"/>
    <property type="match status" value="1"/>
</dbReference>
<keyword evidence="8" id="KW-0067">ATP-binding</keyword>
<dbReference type="InterPro" id="IPR036890">
    <property type="entry name" value="HATPase_C_sf"/>
</dbReference>
<evidence type="ECO:0000256" key="8">
    <source>
        <dbReference type="ARBA" id="ARBA00022840"/>
    </source>
</evidence>
<dbReference type="GO" id="GO:0016020">
    <property type="term" value="C:membrane"/>
    <property type="evidence" value="ECO:0007669"/>
    <property type="project" value="UniProtKB-SubCell"/>
</dbReference>
<evidence type="ECO:0000256" key="9">
    <source>
        <dbReference type="SAM" id="Coils"/>
    </source>
</evidence>
<keyword evidence="4" id="KW-0597">Phosphoprotein</keyword>
<dbReference type="EMBL" id="CP036278">
    <property type="protein sequence ID" value="QDU55257.1"/>
    <property type="molecule type" value="Genomic_DNA"/>
</dbReference>
<evidence type="ECO:0000256" key="2">
    <source>
        <dbReference type="ARBA" id="ARBA00004370"/>
    </source>
</evidence>
<dbReference type="EC" id="2.7.13.3" evidence="3"/>